<sequence length="465" mass="53101">MALSSDRMFLELHGNQWRVVVNVPKKLRAELGTKLKKSLGTDSLKEANRLKWDVIADLKATIAYAENPSLSLEAARSVSREQAMRQAVRFADQRKRAFDPTQRDEIDEEIDWQAESLAGRPIATDEEGHELFDPDRLRLATDFSQLARGDKTPIDLHHEKFLAMSHVKARTLADDKRAMKLLKDWCNKAGVPPYLQAITKKEAVRFCDELPNLTANLTPVTLNKYVSRLSVYWTWLENRHEVDSNVWKGRRLREPQQTTDQRERPFTDDEVKVLLGGPAEPEMDDLMRIAALSGARLDAIVCLKVKDCRSDGVFVFKPQKKEPGPRLCPIHPDLIETIERRKKGKELEDDIFPEWPGVKKSTSLRERSFKTSNEFTAYRRSVGVEDRREGKRRGLVNFHSFRRWFITKAEQAGQPESTIAVVVGHKRQGMTFGVYSGGPLLEQARQCVEAVKLPEPPQRILGEVA</sequence>
<dbReference type="SUPFAM" id="SSF56349">
    <property type="entry name" value="DNA breaking-rejoining enzymes"/>
    <property type="match status" value="1"/>
</dbReference>
<dbReference type="Gene3D" id="1.10.150.130">
    <property type="match status" value="1"/>
</dbReference>
<comment type="similarity">
    <text evidence="1">Belongs to the 'phage' integrase family.</text>
</comment>
<reference evidence="7" key="1">
    <citation type="journal article" date="2023" name="Int. J. Mol. Sci.">
        <title>Genomic and Metabolic Characterization of Plant Growth-Promoting Rhizobacteria Isolated from Nodules of Clovers Grown in Non-Farmed Soil.</title>
        <authorList>
            <person name="Wojcik M."/>
            <person name="Koper P."/>
            <person name="Zebracki K."/>
            <person name="Marczak M."/>
            <person name="Mazur A."/>
        </authorList>
    </citation>
    <scope>NUCLEOTIDE SEQUENCE [LARGE SCALE GENOMIC DNA]</scope>
    <source>
        <strain evidence="7">KB12</strain>
    </source>
</reference>
<dbReference type="PROSITE" id="PS51898">
    <property type="entry name" value="TYR_RECOMBINASE"/>
    <property type="match status" value="1"/>
</dbReference>
<keyword evidence="3" id="KW-0238">DNA-binding</keyword>
<name>A0ABU3YRG5_9HYPH</name>
<dbReference type="Proteomes" id="UP001187203">
    <property type="component" value="Unassembled WGS sequence"/>
</dbReference>
<accession>A0ABU3YRG5</accession>
<evidence type="ECO:0000256" key="1">
    <source>
        <dbReference type="ARBA" id="ARBA00008857"/>
    </source>
</evidence>
<dbReference type="InterPro" id="IPR002104">
    <property type="entry name" value="Integrase_catalytic"/>
</dbReference>
<dbReference type="InterPro" id="IPR013762">
    <property type="entry name" value="Integrase-like_cat_sf"/>
</dbReference>
<dbReference type="EMBL" id="JAWJWI010000012">
    <property type="protein sequence ID" value="MDV4188404.1"/>
    <property type="molecule type" value="Genomic_DNA"/>
</dbReference>
<evidence type="ECO:0000313" key="7">
    <source>
        <dbReference type="Proteomes" id="UP001187203"/>
    </source>
</evidence>
<protein>
    <submittedName>
        <fullName evidence="6">DUF6538 domain-containing protein</fullName>
    </submittedName>
</protein>
<dbReference type="PANTHER" id="PTHR30349">
    <property type="entry name" value="PHAGE INTEGRASE-RELATED"/>
    <property type="match status" value="1"/>
</dbReference>
<comment type="caution">
    <text evidence="6">The sequence shown here is derived from an EMBL/GenBank/DDBJ whole genome shotgun (WGS) entry which is preliminary data.</text>
</comment>
<gene>
    <name evidence="6" type="ORF">R1523_23180</name>
</gene>
<keyword evidence="2" id="KW-0229">DNA integration</keyword>
<dbReference type="Gene3D" id="1.10.443.10">
    <property type="entry name" value="Intergrase catalytic core"/>
    <property type="match status" value="1"/>
</dbReference>
<dbReference type="InterPro" id="IPR011010">
    <property type="entry name" value="DNA_brk_join_enz"/>
</dbReference>
<dbReference type="InterPro" id="IPR046668">
    <property type="entry name" value="DUF6538"/>
</dbReference>
<dbReference type="InterPro" id="IPR010998">
    <property type="entry name" value="Integrase_recombinase_N"/>
</dbReference>
<dbReference type="Pfam" id="PF20172">
    <property type="entry name" value="DUF6538"/>
    <property type="match status" value="1"/>
</dbReference>
<keyword evidence="7" id="KW-1185">Reference proteome</keyword>
<evidence type="ECO:0000256" key="4">
    <source>
        <dbReference type="ARBA" id="ARBA00023172"/>
    </source>
</evidence>
<feature type="domain" description="Tyr recombinase" evidence="5">
    <location>
        <begin position="261"/>
        <end position="449"/>
    </location>
</feature>
<evidence type="ECO:0000256" key="3">
    <source>
        <dbReference type="ARBA" id="ARBA00023125"/>
    </source>
</evidence>
<evidence type="ECO:0000313" key="6">
    <source>
        <dbReference type="EMBL" id="MDV4188404.1"/>
    </source>
</evidence>
<evidence type="ECO:0000259" key="5">
    <source>
        <dbReference type="PROSITE" id="PS51898"/>
    </source>
</evidence>
<dbReference type="RefSeq" id="WP_317276709.1">
    <property type="nucleotide sequence ID" value="NZ_JAWJWH010000011.1"/>
</dbReference>
<evidence type="ECO:0000256" key="2">
    <source>
        <dbReference type="ARBA" id="ARBA00022908"/>
    </source>
</evidence>
<keyword evidence="4" id="KW-0233">DNA recombination</keyword>
<organism evidence="6 7">
    <name type="scientific">Rhizobium brockwellii</name>
    <dbReference type="NCBI Taxonomy" id="3019932"/>
    <lineage>
        <taxon>Bacteria</taxon>
        <taxon>Pseudomonadati</taxon>
        <taxon>Pseudomonadota</taxon>
        <taxon>Alphaproteobacteria</taxon>
        <taxon>Hyphomicrobiales</taxon>
        <taxon>Rhizobiaceae</taxon>
        <taxon>Rhizobium/Agrobacterium group</taxon>
        <taxon>Rhizobium</taxon>
    </lineage>
</organism>
<dbReference type="PANTHER" id="PTHR30349:SF41">
    <property type="entry name" value="INTEGRASE_RECOMBINASE PROTEIN MJ0367-RELATED"/>
    <property type="match status" value="1"/>
</dbReference>
<proteinExistence type="inferred from homology"/>
<dbReference type="InterPro" id="IPR050090">
    <property type="entry name" value="Tyrosine_recombinase_XerCD"/>
</dbReference>